<keyword evidence="14" id="KW-0539">Nucleus</keyword>
<evidence type="ECO:0000256" key="6">
    <source>
        <dbReference type="ARBA" id="ARBA00022692"/>
    </source>
</evidence>
<dbReference type="PROSITE" id="PS50082">
    <property type="entry name" value="WD_REPEATS_2"/>
    <property type="match status" value="1"/>
</dbReference>
<dbReference type="PROSITE" id="PS50294">
    <property type="entry name" value="WD_REPEATS_REGION"/>
    <property type="match status" value="1"/>
</dbReference>
<keyword evidence="8" id="KW-0509">mRNA transport</keyword>
<comment type="caution">
    <text evidence="17">The sequence shown here is derived from an EMBL/GenBank/DDBJ whole genome shotgun (WGS) entry which is preliminary data.</text>
</comment>
<dbReference type="InterPro" id="IPR001680">
    <property type="entry name" value="WD40_rpt"/>
</dbReference>
<dbReference type="OrthoDB" id="364224at2759"/>
<keyword evidence="11" id="KW-0811">Translocation</keyword>
<evidence type="ECO:0000256" key="14">
    <source>
        <dbReference type="ARBA" id="ARBA00023242"/>
    </source>
</evidence>
<dbReference type="GO" id="GO:0005198">
    <property type="term" value="F:structural molecule activity"/>
    <property type="evidence" value="ECO:0007669"/>
    <property type="project" value="InterPro"/>
</dbReference>
<dbReference type="GO" id="GO:0006606">
    <property type="term" value="P:protein import into nucleus"/>
    <property type="evidence" value="ECO:0007669"/>
    <property type="project" value="TreeGrafter"/>
</dbReference>
<dbReference type="InterPro" id="IPR004895">
    <property type="entry name" value="Prenylated_rab_accept_PRA1"/>
</dbReference>
<keyword evidence="12" id="KW-0906">Nuclear pore complex</keyword>
<dbReference type="InterPro" id="IPR015943">
    <property type="entry name" value="WD40/YVTN_repeat-like_dom_sf"/>
</dbReference>
<evidence type="ECO:0000256" key="5">
    <source>
        <dbReference type="ARBA" id="ARBA00022574"/>
    </source>
</evidence>
<evidence type="ECO:0000256" key="13">
    <source>
        <dbReference type="ARBA" id="ARBA00023136"/>
    </source>
</evidence>
<dbReference type="InterPro" id="IPR036322">
    <property type="entry name" value="WD40_repeat_dom_sf"/>
</dbReference>
<reference evidence="17" key="1">
    <citation type="submission" date="2021-02" db="EMBL/GenBank/DDBJ databases">
        <authorList>
            <person name="Dougan E. K."/>
            <person name="Rhodes N."/>
            <person name="Thang M."/>
            <person name="Chan C."/>
        </authorList>
    </citation>
    <scope>NUCLEOTIDE SEQUENCE</scope>
</reference>
<keyword evidence="6 16" id="KW-0812">Transmembrane</keyword>
<keyword evidence="5 15" id="KW-0853">WD repeat</keyword>
<keyword evidence="7" id="KW-0677">Repeat</keyword>
<keyword evidence="18" id="KW-1185">Reference proteome</keyword>
<feature type="repeat" description="WD" evidence="15">
    <location>
        <begin position="317"/>
        <end position="353"/>
    </location>
</feature>
<comment type="subcellular location">
    <subcellularLocation>
        <location evidence="1">Membrane</location>
        <topology evidence="1">Multi-pass membrane protein</topology>
    </subcellularLocation>
    <subcellularLocation>
        <location evidence="2">Nucleus</location>
        <location evidence="2">Nuclear pore complex</location>
    </subcellularLocation>
</comment>
<dbReference type="Pfam" id="PF00400">
    <property type="entry name" value="WD40"/>
    <property type="match status" value="1"/>
</dbReference>
<evidence type="ECO:0000256" key="12">
    <source>
        <dbReference type="ARBA" id="ARBA00023132"/>
    </source>
</evidence>
<keyword evidence="10 16" id="KW-1133">Transmembrane helix</keyword>
<dbReference type="GO" id="GO:0030127">
    <property type="term" value="C:COPII vesicle coat"/>
    <property type="evidence" value="ECO:0007669"/>
    <property type="project" value="TreeGrafter"/>
</dbReference>
<feature type="transmembrane region" description="Helical" evidence="16">
    <location>
        <begin position="145"/>
        <end position="177"/>
    </location>
</feature>
<organism evidence="17 18">
    <name type="scientific">Polarella glacialis</name>
    <name type="common">Dinoflagellate</name>
    <dbReference type="NCBI Taxonomy" id="89957"/>
    <lineage>
        <taxon>Eukaryota</taxon>
        <taxon>Sar</taxon>
        <taxon>Alveolata</taxon>
        <taxon>Dinophyceae</taxon>
        <taxon>Suessiales</taxon>
        <taxon>Suessiaceae</taxon>
        <taxon>Polarella</taxon>
    </lineage>
</organism>
<accession>A0A813FMM4</accession>
<dbReference type="Pfam" id="PF03208">
    <property type="entry name" value="PRA1"/>
    <property type="match status" value="1"/>
</dbReference>
<dbReference type="PANTHER" id="PTHR11024">
    <property type="entry name" value="NUCLEAR PORE COMPLEX PROTEIN SEC13 / SEH1 FAMILY MEMBER"/>
    <property type="match status" value="1"/>
</dbReference>
<dbReference type="InterPro" id="IPR037363">
    <property type="entry name" value="Sec13/Seh1_fam"/>
</dbReference>
<dbReference type="PANTHER" id="PTHR11024:SF2">
    <property type="entry name" value="PROTEIN SEC13 HOMOLOG"/>
    <property type="match status" value="1"/>
</dbReference>
<evidence type="ECO:0000256" key="3">
    <source>
        <dbReference type="ARBA" id="ARBA00010102"/>
    </source>
</evidence>
<dbReference type="Proteomes" id="UP000654075">
    <property type="component" value="Unassembled WGS sequence"/>
</dbReference>
<feature type="transmembrane region" description="Helical" evidence="16">
    <location>
        <begin position="98"/>
        <end position="121"/>
    </location>
</feature>
<comment type="similarity">
    <text evidence="3">Belongs to the WD repeat SEC13 family.</text>
</comment>
<sequence length="616" mass="65518">MAELSPVTVGAALDAADTLPKGVEGAMDGEKPPMNQLEEFKKAIGPYKERYGHYLTQLKPWRDFIRLSKPEGDIQKRLQVNLTHFQINYAVIFSVQMLAAIVMNPSCLIVMSVLALVWLAFLKKNDDPSWEVSVGGMPLGKTQRWMVLSAITGIVLLCVVGQVFFSAFFFFAMCVLVHGILHPTPELAFGEEAINCACSVTKAMMGCRDDLSPWFAFSLPSSDLHPGSFCIVLACHSDLISSIVLFTGQVCSAVLVGESPLVAMVRTYGAAGAAVNDAQFDCQGRLQPTANYAGTASTDRLVRIWSAGGDCELVCELQGHRAAVLCVAWAPPTGGRSAPTLASGAADGHVAIWRETRPGSGVWSMVHQMNVPGAVNALAFGAAEPNLVLAVGSGDELGILTLLVRKDILASPVQQAGESWQVKALPAHDGGVADLSWKPVGSPLELATGPAVGRAASSGVGQGASKVRRLVTCGADGRVLVWLGDARGEMWKRERFLDDGPDGVCSAAGLVRSVAWRPNFGLPSSTVAICTEDGLVALWVQDAEGLPWTVQTSWKVQGDARRISWAKAGTFLAVSVQQDGALLYKESAGGSWLEVASVDETVTSPAPKKSSLEEWE</sequence>
<evidence type="ECO:0000313" key="18">
    <source>
        <dbReference type="Proteomes" id="UP000654075"/>
    </source>
</evidence>
<keyword evidence="4" id="KW-0813">Transport</keyword>
<evidence type="ECO:0000256" key="15">
    <source>
        <dbReference type="PROSITE-ProRule" id="PRU00221"/>
    </source>
</evidence>
<dbReference type="EMBL" id="CAJNNV010025469">
    <property type="protein sequence ID" value="CAE8614675.1"/>
    <property type="molecule type" value="Genomic_DNA"/>
</dbReference>
<evidence type="ECO:0000256" key="8">
    <source>
        <dbReference type="ARBA" id="ARBA00022816"/>
    </source>
</evidence>
<gene>
    <name evidence="17" type="ORF">PGLA1383_LOCUS32397</name>
</gene>
<dbReference type="GO" id="GO:0090114">
    <property type="term" value="P:COPII-coated vesicle budding"/>
    <property type="evidence" value="ECO:0007669"/>
    <property type="project" value="TreeGrafter"/>
</dbReference>
<evidence type="ECO:0000256" key="10">
    <source>
        <dbReference type="ARBA" id="ARBA00022989"/>
    </source>
</evidence>
<proteinExistence type="inferred from homology"/>
<dbReference type="SMART" id="SM00320">
    <property type="entry name" value="WD40"/>
    <property type="match status" value="4"/>
</dbReference>
<protein>
    <recommendedName>
        <fullName evidence="19">PRA1 family protein</fullName>
    </recommendedName>
</protein>
<evidence type="ECO:0000256" key="9">
    <source>
        <dbReference type="ARBA" id="ARBA00022927"/>
    </source>
</evidence>
<evidence type="ECO:0000256" key="7">
    <source>
        <dbReference type="ARBA" id="ARBA00022737"/>
    </source>
</evidence>
<dbReference type="GO" id="GO:0051028">
    <property type="term" value="P:mRNA transport"/>
    <property type="evidence" value="ECO:0007669"/>
    <property type="project" value="UniProtKB-KW"/>
</dbReference>
<dbReference type="GO" id="GO:0031080">
    <property type="term" value="C:nuclear pore outer ring"/>
    <property type="evidence" value="ECO:0007669"/>
    <property type="project" value="TreeGrafter"/>
</dbReference>
<evidence type="ECO:0000256" key="16">
    <source>
        <dbReference type="SAM" id="Phobius"/>
    </source>
</evidence>
<name>A0A813FMM4_POLGL</name>
<dbReference type="SUPFAM" id="SSF50978">
    <property type="entry name" value="WD40 repeat-like"/>
    <property type="match status" value="1"/>
</dbReference>
<evidence type="ECO:0000256" key="4">
    <source>
        <dbReference type="ARBA" id="ARBA00022448"/>
    </source>
</evidence>
<keyword evidence="9" id="KW-0653">Protein transport</keyword>
<evidence type="ECO:0000313" key="17">
    <source>
        <dbReference type="EMBL" id="CAE8614675.1"/>
    </source>
</evidence>
<keyword evidence="13 16" id="KW-0472">Membrane</keyword>
<evidence type="ECO:0000256" key="2">
    <source>
        <dbReference type="ARBA" id="ARBA00004567"/>
    </source>
</evidence>
<evidence type="ECO:0008006" key="19">
    <source>
        <dbReference type="Google" id="ProtNLM"/>
    </source>
</evidence>
<evidence type="ECO:0000256" key="1">
    <source>
        <dbReference type="ARBA" id="ARBA00004141"/>
    </source>
</evidence>
<dbReference type="AlphaFoldDB" id="A0A813FMM4"/>
<dbReference type="Gene3D" id="2.130.10.10">
    <property type="entry name" value="YVTN repeat-like/Quinoprotein amine dehydrogenase"/>
    <property type="match status" value="1"/>
</dbReference>
<evidence type="ECO:0000256" key="11">
    <source>
        <dbReference type="ARBA" id="ARBA00023010"/>
    </source>
</evidence>